<reference evidence="3" key="1">
    <citation type="submission" date="2025-08" db="UniProtKB">
        <authorList>
            <consortium name="Ensembl"/>
        </authorList>
    </citation>
    <scope>IDENTIFICATION</scope>
</reference>
<feature type="region of interest" description="Disordered" evidence="1">
    <location>
        <begin position="44"/>
        <end position="104"/>
    </location>
</feature>
<dbReference type="Proteomes" id="UP000694570">
    <property type="component" value="Unplaced"/>
</dbReference>
<proteinExistence type="predicted"/>
<name>A0A8D0XAZ8_PIG</name>
<feature type="compositionally biased region" description="Acidic residues" evidence="1">
    <location>
        <begin position="57"/>
        <end position="81"/>
    </location>
</feature>
<evidence type="ECO:0000313" key="4">
    <source>
        <dbReference type="Proteomes" id="UP000694570"/>
    </source>
</evidence>
<feature type="domain" description="DUF4637" evidence="2">
    <location>
        <begin position="150"/>
        <end position="192"/>
    </location>
</feature>
<dbReference type="Ensembl" id="ENSSSCT00030069949.1">
    <property type="protein sequence ID" value="ENSSSCP00030031900.1"/>
    <property type="gene ID" value="ENSSSCG00030050193.1"/>
</dbReference>
<evidence type="ECO:0000259" key="2">
    <source>
        <dbReference type="Pfam" id="PF15470"/>
    </source>
</evidence>
<accession>A0A8D0XAZ8</accession>
<evidence type="ECO:0000313" key="3">
    <source>
        <dbReference type="Ensembl" id="ENSSSCP00030031900.1"/>
    </source>
</evidence>
<protein>
    <recommendedName>
        <fullName evidence="2">DUF4637 domain-containing protein</fullName>
    </recommendedName>
</protein>
<dbReference type="PANTHER" id="PTHR37878">
    <property type="entry name" value="HYPOTHETICAL PROTEIN LOC689039"/>
    <property type="match status" value="1"/>
</dbReference>
<dbReference type="InterPro" id="IPR029174">
    <property type="entry name" value="DUF4637"/>
</dbReference>
<feature type="compositionally biased region" description="Basic and acidic residues" evidence="1">
    <location>
        <begin position="44"/>
        <end position="54"/>
    </location>
</feature>
<dbReference type="PANTHER" id="PTHR37878:SF1">
    <property type="entry name" value="DUF4637 DOMAIN-CONTAINING PROTEIN"/>
    <property type="match status" value="1"/>
</dbReference>
<organism evidence="3 4">
    <name type="scientific">Sus scrofa</name>
    <name type="common">Pig</name>
    <dbReference type="NCBI Taxonomy" id="9823"/>
    <lineage>
        <taxon>Eukaryota</taxon>
        <taxon>Metazoa</taxon>
        <taxon>Chordata</taxon>
        <taxon>Craniata</taxon>
        <taxon>Vertebrata</taxon>
        <taxon>Euteleostomi</taxon>
        <taxon>Mammalia</taxon>
        <taxon>Eutheria</taxon>
        <taxon>Laurasiatheria</taxon>
        <taxon>Artiodactyla</taxon>
        <taxon>Suina</taxon>
        <taxon>Suidae</taxon>
        <taxon>Sus</taxon>
    </lineage>
</organism>
<evidence type="ECO:0000256" key="1">
    <source>
        <dbReference type="SAM" id="MobiDB-lite"/>
    </source>
</evidence>
<dbReference type="AlphaFoldDB" id="A0A8D0XAZ8"/>
<dbReference type="Pfam" id="PF15470">
    <property type="entry name" value="DUF4637"/>
    <property type="match status" value="1"/>
</dbReference>
<feature type="region of interest" description="Disordered" evidence="1">
    <location>
        <begin position="201"/>
        <end position="231"/>
    </location>
</feature>
<sequence>QNPILFSIRWNFLEIREEGPSPKERICLLVVKPFCAKTPLWKKEVEEPRAREAAAEAAEEGSVEEEEDEERPPEELAAEGEAEGRLAGGGESRERGSVSYSPLRQESSTQQVALLRRADSGFWAWFSPFALLGSLAAPADRKRSPPEERCVLETRRRRPRLGGCARCEILFCKKCRNLHSLRAYVAHCILEHPDLAHSTDVPLLRGPPRAPRTLSEPTTNPLMKAAAPPVI</sequence>